<feature type="region of interest" description="Disordered" evidence="1">
    <location>
        <begin position="62"/>
        <end position="97"/>
    </location>
</feature>
<accession>A0A0B6YYA5</accession>
<dbReference type="EMBL" id="HACG01014237">
    <property type="protein sequence ID" value="CEK61102.1"/>
    <property type="molecule type" value="Transcribed_RNA"/>
</dbReference>
<feature type="non-terminal residue" evidence="2">
    <location>
        <position position="97"/>
    </location>
</feature>
<sequence>TNSFPLHGVLSTVGTGICAMLGNLHLLYSFSETSTISCAILSNNPNLLGSFGQINTKTLSRRQPDITKPILRHDYQQDTSPQDDSQPTEQSTKITLN</sequence>
<gene>
    <name evidence="2" type="primary">ORF41309</name>
</gene>
<name>A0A0B6YYA5_9EUPU</name>
<evidence type="ECO:0000313" key="2">
    <source>
        <dbReference type="EMBL" id="CEK61102.1"/>
    </source>
</evidence>
<feature type="compositionally biased region" description="Low complexity" evidence="1">
    <location>
        <begin position="77"/>
        <end position="88"/>
    </location>
</feature>
<protein>
    <submittedName>
        <fullName evidence="2">Uncharacterized protein</fullName>
    </submittedName>
</protein>
<proteinExistence type="predicted"/>
<feature type="non-terminal residue" evidence="2">
    <location>
        <position position="1"/>
    </location>
</feature>
<dbReference type="AlphaFoldDB" id="A0A0B6YYA5"/>
<reference evidence="2" key="1">
    <citation type="submission" date="2014-12" db="EMBL/GenBank/DDBJ databases">
        <title>Insight into the proteome of Arion vulgaris.</title>
        <authorList>
            <person name="Aradska J."/>
            <person name="Bulat T."/>
            <person name="Smidak R."/>
            <person name="Sarate P."/>
            <person name="Gangsoo J."/>
            <person name="Sialana F."/>
            <person name="Bilban M."/>
            <person name="Lubec G."/>
        </authorList>
    </citation>
    <scope>NUCLEOTIDE SEQUENCE</scope>
    <source>
        <tissue evidence="2">Skin</tissue>
    </source>
</reference>
<organism evidence="2">
    <name type="scientific">Arion vulgaris</name>
    <dbReference type="NCBI Taxonomy" id="1028688"/>
    <lineage>
        <taxon>Eukaryota</taxon>
        <taxon>Metazoa</taxon>
        <taxon>Spiralia</taxon>
        <taxon>Lophotrochozoa</taxon>
        <taxon>Mollusca</taxon>
        <taxon>Gastropoda</taxon>
        <taxon>Heterobranchia</taxon>
        <taxon>Euthyneura</taxon>
        <taxon>Panpulmonata</taxon>
        <taxon>Eupulmonata</taxon>
        <taxon>Stylommatophora</taxon>
        <taxon>Helicina</taxon>
        <taxon>Arionoidea</taxon>
        <taxon>Arionidae</taxon>
        <taxon>Arion</taxon>
    </lineage>
</organism>
<evidence type="ECO:0000256" key="1">
    <source>
        <dbReference type="SAM" id="MobiDB-lite"/>
    </source>
</evidence>